<evidence type="ECO:0000313" key="2">
    <source>
        <dbReference type="EMBL" id="NBZ86687.1"/>
    </source>
</evidence>
<gene>
    <name evidence="2" type="ORF">GV832_03765</name>
</gene>
<feature type="chain" id="PRO_5042096797" description="Peptidase inhibitor I78 family protein" evidence="1">
    <location>
        <begin position="20"/>
        <end position="87"/>
    </location>
</feature>
<comment type="caution">
    <text evidence="2">The sequence shown here is derived from an EMBL/GenBank/DDBJ whole genome shotgun (WGS) entry which is preliminary data.</text>
</comment>
<feature type="signal peptide" evidence="1">
    <location>
        <begin position="1"/>
        <end position="19"/>
    </location>
</feature>
<sequence>MRRLILALPLLASCAPAPSTWVLYPPTGKDCGAASLQSLLGQPLSALGPQENLRVIRPGDAVTEDFSESRLNVSLDSGDRIIALTCG</sequence>
<dbReference type="Proteomes" id="UP001193501">
    <property type="component" value="Unassembled WGS sequence"/>
</dbReference>
<organism evidence="2 3">
    <name type="scientific">Stagnihabitans tardus</name>
    <dbReference type="NCBI Taxonomy" id="2699202"/>
    <lineage>
        <taxon>Bacteria</taxon>
        <taxon>Pseudomonadati</taxon>
        <taxon>Pseudomonadota</taxon>
        <taxon>Alphaproteobacteria</taxon>
        <taxon>Rhodobacterales</taxon>
        <taxon>Paracoccaceae</taxon>
        <taxon>Stagnihabitans</taxon>
    </lineage>
</organism>
<evidence type="ECO:0000313" key="3">
    <source>
        <dbReference type="Proteomes" id="UP001193501"/>
    </source>
</evidence>
<evidence type="ECO:0008006" key="4">
    <source>
        <dbReference type="Google" id="ProtNLM"/>
    </source>
</evidence>
<accession>A0AAE4Y7M9</accession>
<dbReference type="RefSeq" id="WP_168773505.1">
    <property type="nucleotide sequence ID" value="NZ_JAABNR010000003.1"/>
</dbReference>
<dbReference type="AlphaFoldDB" id="A0AAE4Y7M9"/>
<proteinExistence type="predicted"/>
<dbReference type="Gene3D" id="3.30.10.10">
    <property type="entry name" value="Trypsin Inhibitor V, subunit A"/>
    <property type="match status" value="1"/>
</dbReference>
<keyword evidence="1" id="KW-0732">Signal</keyword>
<keyword evidence="3" id="KW-1185">Reference proteome</keyword>
<dbReference type="Pfam" id="PF11720">
    <property type="entry name" value="Inhibitor_I78"/>
    <property type="match status" value="1"/>
</dbReference>
<protein>
    <recommendedName>
        <fullName evidence="4">Peptidase inhibitor I78 family protein</fullName>
    </recommendedName>
</protein>
<dbReference type="InterPro" id="IPR021719">
    <property type="entry name" value="Prot_inh_I78"/>
</dbReference>
<evidence type="ECO:0000256" key="1">
    <source>
        <dbReference type="SAM" id="SignalP"/>
    </source>
</evidence>
<reference evidence="2" key="1">
    <citation type="submission" date="2020-01" db="EMBL/GenBank/DDBJ databases">
        <authorList>
            <person name="Chen W.-M."/>
        </authorList>
    </citation>
    <scope>NUCLEOTIDE SEQUENCE</scope>
    <source>
        <strain evidence="2">CYK-10</strain>
    </source>
</reference>
<dbReference type="EMBL" id="JAABNR010000003">
    <property type="protein sequence ID" value="NBZ86687.1"/>
    <property type="molecule type" value="Genomic_DNA"/>
</dbReference>
<name>A0AAE4Y7M9_9RHOB</name>